<proteinExistence type="inferred from homology"/>
<evidence type="ECO:0000256" key="5">
    <source>
        <dbReference type="ARBA" id="ARBA00022989"/>
    </source>
</evidence>
<keyword evidence="10" id="KW-1185">Reference proteome</keyword>
<feature type="transmembrane region" description="Helical" evidence="7">
    <location>
        <begin position="233"/>
        <end position="258"/>
    </location>
</feature>
<evidence type="ECO:0000256" key="6">
    <source>
        <dbReference type="ARBA" id="ARBA00023136"/>
    </source>
</evidence>
<feature type="transmembrane region" description="Helical" evidence="7">
    <location>
        <begin position="52"/>
        <end position="72"/>
    </location>
</feature>
<gene>
    <name evidence="9" type="ORF">H9651_14125</name>
</gene>
<dbReference type="PANTHER" id="PTHR43386:SF1">
    <property type="entry name" value="D,D-DIPEPTIDE TRANSPORT SYSTEM PERMEASE PROTEIN DDPC-RELATED"/>
    <property type="match status" value="1"/>
</dbReference>
<dbReference type="InterPro" id="IPR050366">
    <property type="entry name" value="BP-dependent_transpt_permease"/>
</dbReference>
<evidence type="ECO:0000313" key="9">
    <source>
        <dbReference type="EMBL" id="MBD7958776.1"/>
    </source>
</evidence>
<feature type="transmembrane region" description="Helical" evidence="7">
    <location>
        <begin position="176"/>
        <end position="193"/>
    </location>
</feature>
<evidence type="ECO:0000256" key="3">
    <source>
        <dbReference type="ARBA" id="ARBA00022475"/>
    </source>
</evidence>
<keyword evidence="4 7" id="KW-0812">Transmembrane</keyword>
<feature type="transmembrane region" description="Helical" evidence="7">
    <location>
        <begin position="151"/>
        <end position="170"/>
    </location>
</feature>
<evidence type="ECO:0000259" key="8">
    <source>
        <dbReference type="PROSITE" id="PS50928"/>
    </source>
</evidence>
<evidence type="ECO:0000313" key="10">
    <source>
        <dbReference type="Proteomes" id="UP000648352"/>
    </source>
</evidence>
<feature type="transmembrane region" description="Helical" evidence="7">
    <location>
        <begin position="278"/>
        <end position="300"/>
    </location>
</feature>
<dbReference type="InterPro" id="IPR035906">
    <property type="entry name" value="MetI-like_sf"/>
</dbReference>
<protein>
    <submittedName>
        <fullName evidence="9">ABC transporter permease</fullName>
    </submittedName>
</protein>
<reference evidence="9 10" key="1">
    <citation type="submission" date="2020-08" db="EMBL/GenBank/DDBJ databases">
        <title>A Genomic Blueprint of the Chicken Gut Microbiome.</title>
        <authorList>
            <person name="Gilroy R."/>
            <person name="Ravi A."/>
            <person name="Getino M."/>
            <person name="Pursley I."/>
            <person name="Horton D.L."/>
            <person name="Alikhan N.-F."/>
            <person name="Baker D."/>
            <person name="Gharbi K."/>
            <person name="Hall N."/>
            <person name="Watson M."/>
            <person name="Adriaenssens E.M."/>
            <person name="Foster-Nyarko E."/>
            <person name="Jarju S."/>
            <person name="Secka A."/>
            <person name="Antonio M."/>
            <person name="Oren A."/>
            <person name="Chaudhuri R."/>
            <person name="La Ragione R.M."/>
            <person name="Hildebrand F."/>
            <person name="Pallen M.J."/>
        </authorList>
    </citation>
    <scope>NUCLEOTIDE SEQUENCE [LARGE SCALE GENOMIC DNA]</scope>
    <source>
        <strain evidence="9 10">Sa4CUA7</strain>
    </source>
</reference>
<organism evidence="9 10">
    <name type="scientific">Microbacterium pullorum</name>
    <dbReference type="NCBI Taxonomy" id="2762236"/>
    <lineage>
        <taxon>Bacteria</taxon>
        <taxon>Bacillati</taxon>
        <taxon>Actinomycetota</taxon>
        <taxon>Actinomycetes</taxon>
        <taxon>Micrococcales</taxon>
        <taxon>Microbacteriaceae</taxon>
        <taxon>Microbacterium</taxon>
    </lineage>
</organism>
<sequence length="310" mass="32034">MSTQTVVGVGAVDLIEDEARGIPSGQPGDAADAADRRRPGWRARIARVRPSVVLSWFVVLIVVAWAIAPGLFTGYDPIAGDAAAALQAPSALHPFGTDATGRDMFSRVVHGAIHSLSGALVAVTVGLVAGTLLGVVAGTVGGFVDDVIMRIVDVLLAIPGLLLALSFIIILGFGTVQAAIAVGIGAIASFARLTRSEVLRVRSTDYVEAAFGSGGRFWPVLLRHVLPNSLTPVLALAALNFGGAILAISALGFLGFGAPPPTPEWGLMIAEGRNYIATAWWLTTLPGLVVIVVVLSANRLSAVAAERGRR</sequence>
<keyword evidence="2 7" id="KW-0813">Transport</keyword>
<keyword evidence="3" id="KW-1003">Cell membrane</keyword>
<comment type="caution">
    <text evidence="9">The sequence shown here is derived from an EMBL/GenBank/DDBJ whole genome shotgun (WGS) entry which is preliminary data.</text>
</comment>
<feature type="transmembrane region" description="Helical" evidence="7">
    <location>
        <begin position="119"/>
        <end position="144"/>
    </location>
</feature>
<dbReference type="RefSeq" id="WP_191719974.1">
    <property type="nucleotide sequence ID" value="NZ_JACSQP010000013.1"/>
</dbReference>
<evidence type="ECO:0000256" key="2">
    <source>
        <dbReference type="ARBA" id="ARBA00022448"/>
    </source>
</evidence>
<dbReference type="EMBL" id="JACSQP010000013">
    <property type="protein sequence ID" value="MBD7958776.1"/>
    <property type="molecule type" value="Genomic_DNA"/>
</dbReference>
<accession>A0ABR8S5L1</accession>
<comment type="similarity">
    <text evidence="7">Belongs to the binding-protein-dependent transport system permease family.</text>
</comment>
<dbReference type="PROSITE" id="PS50928">
    <property type="entry name" value="ABC_TM1"/>
    <property type="match status" value="1"/>
</dbReference>
<dbReference type="Gene3D" id="1.10.3720.10">
    <property type="entry name" value="MetI-like"/>
    <property type="match status" value="1"/>
</dbReference>
<evidence type="ECO:0000256" key="4">
    <source>
        <dbReference type="ARBA" id="ARBA00022692"/>
    </source>
</evidence>
<dbReference type="PANTHER" id="PTHR43386">
    <property type="entry name" value="OLIGOPEPTIDE TRANSPORT SYSTEM PERMEASE PROTEIN APPC"/>
    <property type="match status" value="1"/>
</dbReference>
<evidence type="ECO:0000256" key="1">
    <source>
        <dbReference type="ARBA" id="ARBA00004651"/>
    </source>
</evidence>
<dbReference type="SUPFAM" id="SSF161098">
    <property type="entry name" value="MetI-like"/>
    <property type="match status" value="1"/>
</dbReference>
<name>A0ABR8S5L1_9MICO</name>
<dbReference type="InterPro" id="IPR000515">
    <property type="entry name" value="MetI-like"/>
</dbReference>
<keyword evidence="6 7" id="KW-0472">Membrane</keyword>
<keyword evidence="5 7" id="KW-1133">Transmembrane helix</keyword>
<dbReference type="Proteomes" id="UP000648352">
    <property type="component" value="Unassembled WGS sequence"/>
</dbReference>
<feature type="domain" description="ABC transmembrane type-1" evidence="8">
    <location>
        <begin position="112"/>
        <end position="301"/>
    </location>
</feature>
<comment type="subcellular location">
    <subcellularLocation>
        <location evidence="1 7">Cell membrane</location>
        <topology evidence="1 7">Multi-pass membrane protein</topology>
    </subcellularLocation>
</comment>
<evidence type="ECO:0000256" key="7">
    <source>
        <dbReference type="RuleBase" id="RU363032"/>
    </source>
</evidence>
<dbReference type="Pfam" id="PF00528">
    <property type="entry name" value="BPD_transp_1"/>
    <property type="match status" value="1"/>
</dbReference>
<dbReference type="CDD" id="cd06261">
    <property type="entry name" value="TM_PBP2"/>
    <property type="match status" value="1"/>
</dbReference>